<dbReference type="SMART" id="SM00388">
    <property type="entry name" value="HisKA"/>
    <property type="match status" value="1"/>
</dbReference>
<comment type="subcellular location">
    <subcellularLocation>
        <location evidence="2">Cell membrane</location>
        <topology evidence="2">Multi-pass membrane protein</topology>
    </subcellularLocation>
</comment>
<dbReference type="InterPro" id="IPR013767">
    <property type="entry name" value="PAS_fold"/>
</dbReference>
<evidence type="ECO:0000256" key="6">
    <source>
        <dbReference type="ARBA" id="ARBA00022679"/>
    </source>
</evidence>
<dbReference type="InterPro" id="IPR003661">
    <property type="entry name" value="HisK_dim/P_dom"/>
</dbReference>
<dbReference type="Gene3D" id="1.10.287.130">
    <property type="match status" value="1"/>
</dbReference>
<dbReference type="GO" id="GO:0005886">
    <property type="term" value="C:plasma membrane"/>
    <property type="evidence" value="ECO:0007669"/>
    <property type="project" value="UniProtKB-SubCell"/>
</dbReference>
<dbReference type="CDD" id="cd00082">
    <property type="entry name" value="HisKA"/>
    <property type="match status" value="1"/>
</dbReference>
<dbReference type="EC" id="2.7.13.3" evidence="3"/>
<dbReference type="SUPFAM" id="SSF47384">
    <property type="entry name" value="Homodimeric domain of signal transducing histidine kinase"/>
    <property type="match status" value="1"/>
</dbReference>
<dbReference type="Pfam" id="PF00989">
    <property type="entry name" value="PAS"/>
    <property type="match status" value="1"/>
</dbReference>
<dbReference type="SMART" id="SM00091">
    <property type="entry name" value="PAS"/>
    <property type="match status" value="1"/>
</dbReference>
<dbReference type="GO" id="GO:0005524">
    <property type="term" value="F:ATP binding"/>
    <property type="evidence" value="ECO:0007669"/>
    <property type="project" value="UniProtKB-KW"/>
</dbReference>
<evidence type="ECO:0000256" key="5">
    <source>
        <dbReference type="ARBA" id="ARBA00022553"/>
    </source>
</evidence>
<dbReference type="InterPro" id="IPR036097">
    <property type="entry name" value="HisK_dim/P_sf"/>
</dbReference>
<keyword evidence="6" id="KW-0808">Transferase</keyword>
<dbReference type="Gene3D" id="3.30.450.20">
    <property type="entry name" value="PAS domain"/>
    <property type="match status" value="1"/>
</dbReference>
<evidence type="ECO:0000256" key="9">
    <source>
        <dbReference type="ARBA" id="ARBA00022840"/>
    </source>
</evidence>
<reference evidence="17" key="1">
    <citation type="submission" date="2017-01" db="EMBL/GenBank/DDBJ databases">
        <authorList>
            <person name="Varghese N."/>
            <person name="Submissions S."/>
        </authorList>
    </citation>
    <scope>NUCLEOTIDE SEQUENCE [LARGE SCALE GENOMIC DNA]</scope>
    <source>
        <strain evidence="17">DSM 23127</strain>
    </source>
</reference>
<dbReference type="PRINTS" id="PR00344">
    <property type="entry name" value="BCTRLSENSOR"/>
</dbReference>
<dbReference type="NCBIfam" id="NF046044">
    <property type="entry name" value="PnpS"/>
    <property type="match status" value="1"/>
</dbReference>
<dbReference type="InterPro" id="IPR004358">
    <property type="entry name" value="Sig_transdc_His_kin-like_C"/>
</dbReference>
<accession>A0A1N7JQD3</accession>
<organism evidence="16 17">
    <name type="scientific">Salimicrobium flavidum</name>
    <dbReference type="NCBI Taxonomy" id="570947"/>
    <lineage>
        <taxon>Bacteria</taxon>
        <taxon>Bacillati</taxon>
        <taxon>Bacillota</taxon>
        <taxon>Bacilli</taxon>
        <taxon>Bacillales</taxon>
        <taxon>Bacillaceae</taxon>
        <taxon>Salimicrobium</taxon>
    </lineage>
</organism>
<dbReference type="OrthoDB" id="9813151at2"/>
<gene>
    <name evidence="16" type="ORF">SAMN05421687_10785</name>
</gene>
<evidence type="ECO:0000256" key="3">
    <source>
        <dbReference type="ARBA" id="ARBA00012438"/>
    </source>
</evidence>
<dbReference type="FunFam" id="1.10.287.130:FF:000008">
    <property type="entry name" value="Two-component sensor histidine kinase"/>
    <property type="match status" value="1"/>
</dbReference>
<dbReference type="RefSeq" id="WP_076559446.1">
    <property type="nucleotide sequence ID" value="NZ_FTOC01000007.1"/>
</dbReference>
<dbReference type="SUPFAM" id="SSF55785">
    <property type="entry name" value="PYP-like sensor domain (PAS domain)"/>
    <property type="match status" value="1"/>
</dbReference>
<dbReference type="InterPro" id="IPR035965">
    <property type="entry name" value="PAS-like_dom_sf"/>
</dbReference>
<dbReference type="GO" id="GO:0004721">
    <property type="term" value="F:phosphoprotein phosphatase activity"/>
    <property type="evidence" value="ECO:0007669"/>
    <property type="project" value="TreeGrafter"/>
</dbReference>
<dbReference type="PROSITE" id="PS50109">
    <property type="entry name" value="HIS_KIN"/>
    <property type="match status" value="1"/>
</dbReference>
<protein>
    <recommendedName>
        <fullName evidence="3">histidine kinase</fullName>
        <ecNumber evidence="3">2.7.13.3</ecNumber>
    </recommendedName>
</protein>
<keyword evidence="11 12" id="KW-0472">Membrane</keyword>
<keyword evidence="7" id="KW-0547">Nucleotide-binding</keyword>
<dbReference type="GO" id="GO:0006355">
    <property type="term" value="P:regulation of DNA-templated transcription"/>
    <property type="evidence" value="ECO:0007669"/>
    <property type="project" value="InterPro"/>
</dbReference>
<dbReference type="InterPro" id="IPR036890">
    <property type="entry name" value="HATPase_C_sf"/>
</dbReference>
<feature type="domain" description="Histidine kinase" evidence="13">
    <location>
        <begin position="259"/>
        <end position="476"/>
    </location>
</feature>
<keyword evidence="12" id="KW-1133">Transmembrane helix</keyword>
<evidence type="ECO:0000256" key="2">
    <source>
        <dbReference type="ARBA" id="ARBA00004651"/>
    </source>
</evidence>
<dbReference type="GO" id="GO:0000155">
    <property type="term" value="F:phosphorelay sensor kinase activity"/>
    <property type="evidence" value="ECO:0007669"/>
    <property type="project" value="InterPro"/>
</dbReference>
<dbReference type="Gene3D" id="3.30.565.10">
    <property type="entry name" value="Histidine kinase-like ATPase, C-terminal domain"/>
    <property type="match status" value="1"/>
</dbReference>
<dbReference type="PROSITE" id="PS50113">
    <property type="entry name" value="PAC"/>
    <property type="match status" value="1"/>
</dbReference>
<keyword evidence="10" id="KW-0902">Two-component regulatory system</keyword>
<dbReference type="InterPro" id="IPR000700">
    <property type="entry name" value="PAS-assoc_C"/>
</dbReference>
<feature type="transmembrane region" description="Helical" evidence="12">
    <location>
        <begin position="7"/>
        <end position="30"/>
    </location>
</feature>
<evidence type="ECO:0000313" key="16">
    <source>
        <dbReference type="EMBL" id="SIS51568.1"/>
    </source>
</evidence>
<feature type="domain" description="HAMP" evidence="15">
    <location>
        <begin position="80"/>
        <end position="129"/>
    </location>
</feature>
<keyword evidence="17" id="KW-1185">Reference proteome</keyword>
<dbReference type="InterPro" id="IPR005467">
    <property type="entry name" value="His_kinase_dom"/>
</dbReference>
<dbReference type="InterPro" id="IPR000014">
    <property type="entry name" value="PAS"/>
</dbReference>
<dbReference type="SUPFAM" id="SSF55874">
    <property type="entry name" value="ATPase domain of HSP90 chaperone/DNA topoisomerase II/histidine kinase"/>
    <property type="match status" value="1"/>
</dbReference>
<evidence type="ECO:0000256" key="1">
    <source>
        <dbReference type="ARBA" id="ARBA00000085"/>
    </source>
</evidence>
<name>A0A1N7JQD3_9BACI</name>
<evidence type="ECO:0000256" key="8">
    <source>
        <dbReference type="ARBA" id="ARBA00022777"/>
    </source>
</evidence>
<dbReference type="CDD" id="cd00130">
    <property type="entry name" value="PAS"/>
    <property type="match status" value="1"/>
</dbReference>
<dbReference type="PANTHER" id="PTHR45453">
    <property type="entry name" value="PHOSPHATE REGULON SENSOR PROTEIN PHOR"/>
    <property type="match status" value="1"/>
</dbReference>
<feature type="transmembrane region" description="Helical" evidence="12">
    <location>
        <begin position="53"/>
        <end position="76"/>
    </location>
</feature>
<dbReference type="STRING" id="570947.SAMN05421687_10785"/>
<keyword evidence="5" id="KW-0597">Phosphoprotein</keyword>
<dbReference type="InterPro" id="IPR003594">
    <property type="entry name" value="HATPase_dom"/>
</dbReference>
<dbReference type="SMART" id="SM00387">
    <property type="entry name" value="HATPase_c"/>
    <property type="match status" value="1"/>
</dbReference>
<dbReference type="InterPro" id="IPR003660">
    <property type="entry name" value="HAMP_dom"/>
</dbReference>
<evidence type="ECO:0000313" key="17">
    <source>
        <dbReference type="Proteomes" id="UP000187608"/>
    </source>
</evidence>
<evidence type="ECO:0000256" key="10">
    <source>
        <dbReference type="ARBA" id="ARBA00023012"/>
    </source>
</evidence>
<dbReference type="NCBIfam" id="TIGR00229">
    <property type="entry name" value="sensory_box"/>
    <property type="match status" value="1"/>
</dbReference>
<dbReference type="Pfam" id="PF00512">
    <property type="entry name" value="HisKA"/>
    <property type="match status" value="1"/>
</dbReference>
<feature type="domain" description="PAC" evidence="14">
    <location>
        <begin position="201"/>
        <end position="255"/>
    </location>
</feature>
<sequence length="477" mass="54335">MKFNERILIVYAVTVIVLMLSFGLVVAQYAQQSIREVLGAEADIQANEASRNIWFMTFIMISVIIATLMIMSYQIFIKYVAPVRKATDTAEKLMQGNYRARTHESAFGDAGRLGTTVNELARHLKELTSTQGMQETRLRAVINHMSSGLILIDEKGYIQLVNQAFVSTFRNQKPYYLDRLYHEVIPYEEVTDVIENVYMFESSSSRLLTIDKGIEKKSVQVNGAPIFEENRKWQGVVLVFHDITELKRLEQMRKDFVANVSHELRTPITSIKGFSETLLDGAIDDREMAQEFLGIILKESSRLETLIQDLLELTKLEREDFQLTMHDLNMTELLQETMTLVQDQADKKNLKLTGDIDPDVIYRGDATRIRQVLLNIISNAITYTPEEGQVDIKLRDQGDRLTLDVSDNGIGIPEEEITRIFERFYRVDRARSRNSGGTGLGLAIVKHIMEAHGGEIHVTSEPGEGSVMSLIFFRAKR</sequence>
<dbReference type="EMBL" id="FTOC01000007">
    <property type="protein sequence ID" value="SIS51568.1"/>
    <property type="molecule type" value="Genomic_DNA"/>
</dbReference>
<keyword evidence="12" id="KW-0812">Transmembrane</keyword>
<evidence type="ECO:0000259" key="14">
    <source>
        <dbReference type="PROSITE" id="PS50113"/>
    </source>
</evidence>
<keyword evidence="9" id="KW-0067">ATP-binding</keyword>
<dbReference type="AlphaFoldDB" id="A0A1N7JQD3"/>
<evidence type="ECO:0000256" key="12">
    <source>
        <dbReference type="SAM" id="Phobius"/>
    </source>
</evidence>
<dbReference type="GO" id="GO:0016036">
    <property type="term" value="P:cellular response to phosphate starvation"/>
    <property type="evidence" value="ECO:0007669"/>
    <property type="project" value="TreeGrafter"/>
</dbReference>
<evidence type="ECO:0000256" key="11">
    <source>
        <dbReference type="ARBA" id="ARBA00023136"/>
    </source>
</evidence>
<dbReference type="PANTHER" id="PTHR45453:SF1">
    <property type="entry name" value="PHOSPHATE REGULON SENSOR PROTEIN PHOR"/>
    <property type="match status" value="1"/>
</dbReference>
<dbReference type="Gene3D" id="6.10.340.10">
    <property type="match status" value="1"/>
</dbReference>
<evidence type="ECO:0000256" key="4">
    <source>
        <dbReference type="ARBA" id="ARBA00022475"/>
    </source>
</evidence>
<evidence type="ECO:0000259" key="15">
    <source>
        <dbReference type="PROSITE" id="PS50885"/>
    </source>
</evidence>
<keyword evidence="4" id="KW-1003">Cell membrane</keyword>
<evidence type="ECO:0000259" key="13">
    <source>
        <dbReference type="PROSITE" id="PS50109"/>
    </source>
</evidence>
<dbReference type="PROSITE" id="PS50885">
    <property type="entry name" value="HAMP"/>
    <property type="match status" value="1"/>
</dbReference>
<proteinExistence type="predicted"/>
<dbReference type="InterPro" id="IPR050351">
    <property type="entry name" value="BphY/WalK/GraS-like"/>
</dbReference>
<dbReference type="Pfam" id="PF02518">
    <property type="entry name" value="HATPase_c"/>
    <property type="match status" value="1"/>
</dbReference>
<dbReference type="Proteomes" id="UP000187608">
    <property type="component" value="Unassembled WGS sequence"/>
</dbReference>
<evidence type="ECO:0000256" key="7">
    <source>
        <dbReference type="ARBA" id="ARBA00022741"/>
    </source>
</evidence>
<dbReference type="CDD" id="cd00075">
    <property type="entry name" value="HATPase"/>
    <property type="match status" value="1"/>
</dbReference>
<comment type="catalytic activity">
    <reaction evidence="1">
        <text>ATP + protein L-histidine = ADP + protein N-phospho-L-histidine.</text>
        <dbReference type="EC" id="2.7.13.3"/>
    </reaction>
</comment>
<dbReference type="FunFam" id="3.30.565.10:FF:000006">
    <property type="entry name" value="Sensor histidine kinase WalK"/>
    <property type="match status" value="1"/>
</dbReference>
<keyword evidence="8 16" id="KW-0418">Kinase</keyword>